<organism evidence="1 2">
    <name type="scientific">Microtetraspora fusca</name>
    <dbReference type="NCBI Taxonomy" id="1997"/>
    <lineage>
        <taxon>Bacteria</taxon>
        <taxon>Bacillati</taxon>
        <taxon>Actinomycetota</taxon>
        <taxon>Actinomycetes</taxon>
        <taxon>Streptosporangiales</taxon>
        <taxon>Streptosporangiaceae</taxon>
        <taxon>Microtetraspora</taxon>
    </lineage>
</organism>
<keyword evidence="2" id="KW-1185">Reference proteome</keyword>
<reference evidence="1 2" key="1">
    <citation type="submission" date="2024-10" db="EMBL/GenBank/DDBJ databases">
        <title>The Natural Products Discovery Center: Release of the First 8490 Sequenced Strains for Exploring Actinobacteria Biosynthetic Diversity.</title>
        <authorList>
            <person name="Kalkreuter E."/>
            <person name="Kautsar S.A."/>
            <person name="Yang D."/>
            <person name="Bader C.D."/>
            <person name="Teijaro C.N."/>
            <person name="Fluegel L."/>
            <person name="Davis C.M."/>
            <person name="Simpson J.R."/>
            <person name="Lauterbach L."/>
            <person name="Steele A.D."/>
            <person name="Gui C."/>
            <person name="Meng S."/>
            <person name="Li G."/>
            <person name="Viehrig K."/>
            <person name="Ye F."/>
            <person name="Su P."/>
            <person name="Kiefer A.F."/>
            <person name="Nichols A."/>
            <person name="Cepeda A.J."/>
            <person name="Yan W."/>
            <person name="Fan B."/>
            <person name="Jiang Y."/>
            <person name="Adhikari A."/>
            <person name="Zheng C.-J."/>
            <person name="Schuster L."/>
            <person name="Cowan T.M."/>
            <person name="Smanski M.J."/>
            <person name="Chevrette M.G."/>
            <person name="De Carvalho L.P.S."/>
            <person name="Shen B."/>
        </authorList>
    </citation>
    <scope>NUCLEOTIDE SEQUENCE [LARGE SCALE GENOMIC DNA]</scope>
    <source>
        <strain evidence="1 2">NPDC001281</strain>
    </source>
</reference>
<evidence type="ECO:0000313" key="2">
    <source>
        <dbReference type="Proteomes" id="UP001602119"/>
    </source>
</evidence>
<sequence length="289" mass="32243">MTSSLRNGFEQLLVRVLRLLVHPGLAALAVMRRLPFGSWELRCALDLHPRPHYAYGVQQAAELARRLGVDRISVIEFGVAGGNGLVELSRLARGATAATGVRIDVYGCDRGAGLPKPVDYRDLPYIWREGDFSMDLDALRARLPDAKLVMGDIEDTADGFAERERPAPIGFVSIDVDFYSSAAASLRVFRGDHRFFLPRVFCYLDDTVGDDDQILHNDRVGELAAVREFNEANPVMTLAPIHGLRHKRAVPAPWNDNIYALHRFEHPDYGRYVGRTESETELPLHAGKP</sequence>
<dbReference type="RefSeq" id="WP_387342793.1">
    <property type="nucleotide sequence ID" value="NZ_JBIAXI010000009.1"/>
</dbReference>
<dbReference type="Gene3D" id="3.40.50.150">
    <property type="entry name" value="Vaccinia Virus protein VP39"/>
    <property type="match status" value="1"/>
</dbReference>
<proteinExistence type="predicted"/>
<accession>A0ABW6V8Q9</accession>
<dbReference type="EMBL" id="JBIAXI010000009">
    <property type="protein sequence ID" value="MFF4774457.1"/>
    <property type="molecule type" value="Genomic_DNA"/>
</dbReference>
<dbReference type="InterPro" id="IPR029063">
    <property type="entry name" value="SAM-dependent_MTases_sf"/>
</dbReference>
<gene>
    <name evidence="1" type="ORF">ACFY05_16520</name>
</gene>
<dbReference type="Proteomes" id="UP001602119">
    <property type="component" value="Unassembled WGS sequence"/>
</dbReference>
<name>A0ABW6V8Q9_MICFU</name>
<evidence type="ECO:0008006" key="3">
    <source>
        <dbReference type="Google" id="ProtNLM"/>
    </source>
</evidence>
<comment type="caution">
    <text evidence="1">The sequence shown here is derived from an EMBL/GenBank/DDBJ whole genome shotgun (WGS) entry which is preliminary data.</text>
</comment>
<protein>
    <recommendedName>
        <fullName evidence="3">Class I SAM-dependent methyltransferase</fullName>
    </recommendedName>
</protein>
<evidence type="ECO:0000313" key="1">
    <source>
        <dbReference type="EMBL" id="MFF4774457.1"/>
    </source>
</evidence>